<dbReference type="AlphaFoldDB" id="A0A371RKI0"/>
<dbReference type="RefSeq" id="WP_116392608.1">
    <property type="nucleotide sequence ID" value="NZ_QUQO01000001.1"/>
</dbReference>
<evidence type="ECO:0000256" key="5">
    <source>
        <dbReference type="ARBA" id="ARBA00023136"/>
    </source>
</evidence>
<dbReference type="Gene3D" id="1.20.1440.20">
    <property type="entry name" value="LemA-like domain"/>
    <property type="match status" value="1"/>
</dbReference>
<dbReference type="InParanoid" id="A0A371RKI0"/>
<evidence type="ECO:0000256" key="6">
    <source>
        <dbReference type="SAM" id="Phobius"/>
    </source>
</evidence>
<dbReference type="PANTHER" id="PTHR34478:SF2">
    <property type="entry name" value="MEMBRANE PROTEIN"/>
    <property type="match status" value="1"/>
</dbReference>
<name>A0A371RKI0_9PROT</name>
<accession>A0A371RKI0</accession>
<keyword evidence="5 6" id="KW-0472">Membrane</keyword>
<feature type="transmembrane region" description="Helical" evidence="6">
    <location>
        <begin position="6"/>
        <end position="25"/>
    </location>
</feature>
<reference evidence="7 8" key="1">
    <citation type="submission" date="2018-08" db="EMBL/GenBank/DDBJ databases">
        <title>Parvularcula sp. SM1705, isolated from surface water of the South Sea China.</title>
        <authorList>
            <person name="Sun L."/>
        </authorList>
    </citation>
    <scope>NUCLEOTIDE SEQUENCE [LARGE SCALE GENOMIC DNA]</scope>
    <source>
        <strain evidence="7 8">SM1705</strain>
    </source>
</reference>
<dbReference type="SUPFAM" id="SSF140478">
    <property type="entry name" value="LemA-like"/>
    <property type="match status" value="1"/>
</dbReference>
<dbReference type="Pfam" id="PF04011">
    <property type="entry name" value="LemA"/>
    <property type="match status" value="1"/>
</dbReference>
<evidence type="ECO:0000256" key="4">
    <source>
        <dbReference type="ARBA" id="ARBA00022989"/>
    </source>
</evidence>
<sequence>MELIVPAVLVIIAAGAYFWYVSIIGRRNKVKEALGSIDAHLQLRSDLIPNLLRAAQRFLSHEEKLLTEITVLRSEVTKDYDRGNGEEVKQHLNFAEQLSSKLGQLRVQIENYPDLKGDGPIEEAMETMSEVEAQITAARRFYNSAVTDLNNSVEIFPGSVIANMAGVSSMPYYEAAEASRAPINADDYLNPA</sequence>
<comment type="subcellular location">
    <subcellularLocation>
        <location evidence="1">Membrane</location>
        <topology evidence="1">Single-pass membrane protein</topology>
    </subcellularLocation>
</comment>
<keyword evidence="3 6" id="KW-0812">Transmembrane</keyword>
<evidence type="ECO:0000256" key="1">
    <source>
        <dbReference type="ARBA" id="ARBA00004167"/>
    </source>
</evidence>
<keyword evidence="8" id="KW-1185">Reference proteome</keyword>
<keyword evidence="4 6" id="KW-1133">Transmembrane helix</keyword>
<evidence type="ECO:0000313" key="8">
    <source>
        <dbReference type="Proteomes" id="UP000264589"/>
    </source>
</evidence>
<proteinExistence type="inferred from homology"/>
<comment type="caution">
    <text evidence="7">The sequence shown here is derived from an EMBL/GenBank/DDBJ whole genome shotgun (WGS) entry which is preliminary data.</text>
</comment>
<dbReference type="PANTHER" id="PTHR34478">
    <property type="entry name" value="PROTEIN LEMA"/>
    <property type="match status" value="1"/>
</dbReference>
<dbReference type="Proteomes" id="UP000264589">
    <property type="component" value="Unassembled WGS sequence"/>
</dbReference>
<organism evidence="7 8">
    <name type="scientific">Parvularcula marina</name>
    <dbReference type="NCBI Taxonomy" id="2292771"/>
    <lineage>
        <taxon>Bacteria</taxon>
        <taxon>Pseudomonadati</taxon>
        <taxon>Pseudomonadota</taxon>
        <taxon>Alphaproteobacteria</taxon>
        <taxon>Parvularculales</taxon>
        <taxon>Parvularculaceae</taxon>
        <taxon>Parvularcula</taxon>
    </lineage>
</organism>
<gene>
    <name evidence="7" type="ORF">DX908_12305</name>
</gene>
<dbReference type="EMBL" id="QUQO01000001">
    <property type="protein sequence ID" value="RFB05975.1"/>
    <property type="molecule type" value="Genomic_DNA"/>
</dbReference>
<comment type="similarity">
    <text evidence="2">Belongs to the LemA family.</text>
</comment>
<dbReference type="GO" id="GO:0016020">
    <property type="term" value="C:membrane"/>
    <property type="evidence" value="ECO:0007669"/>
    <property type="project" value="UniProtKB-SubCell"/>
</dbReference>
<dbReference type="InterPro" id="IPR007156">
    <property type="entry name" value="MamQ_LemA"/>
</dbReference>
<dbReference type="OrthoDB" id="9804152at2"/>
<evidence type="ECO:0000256" key="3">
    <source>
        <dbReference type="ARBA" id="ARBA00022692"/>
    </source>
</evidence>
<protein>
    <submittedName>
        <fullName evidence="7">LemA family protein</fullName>
    </submittedName>
</protein>
<evidence type="ECO:0000256" key="2">
    <source>
        <dbReference type="ARBA" id="ARBA00008854"/>
    </source>
</evidence>
<evidence type="ECO:0000313" key="7">
    <source>
        <dbReference type="EMBL" id="RFB05975.1"/>
    </source>
</evidence>
<dbReference type="InterPro" id="IPR023353">
    <property type="entry name" value="LemA-like_dom_sf"/>
</dbReference>